<feature type="region of interest" description="Disordered" evidence="1">
    <location>
        <begin position="61"/>
        <end position="86"/>
    </location>
</feature>
<reference evidence="2 3" key="1">
    <citation type="submission" date="2018-08" db="EMBL/GenBank/DDBJ databases">
        <title>Genome and evolution of the arbuscular mycorrhizal fungus Diversispora epigaea (formerly Glomus versiforme) and its bacterial endosymbionts.</title>
        <authorList>
            <person name="Sun X."/>
            <person name="Fei Z."/>
            <person name="Harrison M."/>
        </authorList>
    </citation>
    <scope>NUCLEOTIDE SEQUENCE [LARGE SCALE GENOMIC DNA]</scope>
    <source>
        <strain evidence="2 3">IT104</strain>
    </source>
</reference>
<proteinExistence type="predicted"/>
<gene>
    <name evidence="2" type="ORF">Glove_242g41</name>
</gene>
<dbReference type="EMBL" id="PQFF01000224">
    <property type="protein sequence ID" value="RHZ72550.1"/>
    <property type="molecule type" value="Genomic_DNA"/>
</dbReference>
<protein>
    <submittedName>
        <fullName evidence="2">Uncharacterized protein</fullName>
    </submittedName>
</protein>
<dbReference type="Proteomes" id="UP000266861">
    <property type="component" value="Unassembled WGS sequence"/>
</dbReference>
<evidence type="ECO:0000313" key="2">
    <source>
        <dbReference type="EMBL" id="RHZ72550.1"/>
    </source>
</evidence>
<evidence type="ECO:0000313" key="3">
    <source>
        <dbReference type="Proteomes" id="UP000266861"/>
    </source>
</evidence>
<keyword evidence="3" id="KW-1185">Reference proteome</keyword>
<accession>A0A397IIT7</accession>
<feature type="compositionally biased region" description="Basic residues" evidence="1">
    <location>
        <begin position="61"/>
        <end position="70"/>
    </location>
</feature>
<organism evidence="2 3">
    <name type="scientific">Diversispora epigaea</name>
    <dbReference type="NCBI Taxonomy" id="1348612"/>
    <lineage>
        <taxon>Eukaryota</taxon>
        <taxon>Fungi</taxon>
        <taxon>Fungi incertae sedis</taxon>
        <taxon>Mucoromycota</taxon>
        <taxon>Glomeromycotina</taxon>
        <taxon>Glomeromycetes</taxon>
        <taxon>Diversisporales</taxon>
        <taxon>Diversisporaceae</taxon>
        <taxon>Diversispora</taxon>
    </lineage>
</organism>
<sequence>MGPCVVENCIYNENFFRKITEVAYKKCQETNMLAIYPYLEIGKQLCHPHYCKIVELKHNQNKNNKRKNKSKNQNGSRKKVISEDPENRNEVLINDKTFISKIKTLTSVLYKKQRREDANLELEPKNFQKMIEDSNPELQGFFPSMVNAIIPKDRSAHNRQEAKKSIVALCYMIAGLRNKFVNQFKIEVGLYLAASGATWEAIDTLSSLGYSVCSKSVANYQKSIYEKHVIQIESYFVDKGNLLHIYNIDDFHDIHEKRRPDTTSTSTANHFSTCVAKPVIECSKIPLIFNGISVHNPNNIEAWRICWYLLNRYKGIFDISYTERHLYWISQGYNNQNFDQIELLTVHCYNEIVEKRKEERSMNGLKLGNLLHIYNIDDFHDIHEKRRPDTTSTSTANHFSTCVAKPVIECSKIPLIFNGISAHNPNNIEAWRICWYLLNRYKGIFDISYTERHLYWISQGYNNQNFDQIELLTVHCYNEIVEKRKEERSMNGLKLVSFKEQHLHSMQDYLKALESILNINQKSNNLKNYVAPIVADWPGQLFIRKALTLKSQPNIPNEIEFFLPMLGPLHLSLNSREHIILIHHNFFEQMFHFIFGKNKKLAKNPKPWRINLLLELARCDNLVPATLDIYAILFRSGSFEEYIETVFRIWTFALRWKRKNYNKAPLVFLSDFFYWNDNGHPFAEIIKNYLPNFNDYYVENMHSRIRANISPNATAENIIKQAYILADRDPLFKNTYCKTRHYPYTQTTLNFLSEKISLFLLNYFKKVFKNQEKSTIIYAGKRKEKKVKACKFYTLGIEVDSRHLPTAYNTTYFPKLGLCDVCELPLDNINSAVFICGHRYHLICYSGRCIYCENFYKKGIVENVNSFLKRIEKGADRLIEEDLDNNNNENDIVEDEDSEEVENEQNDVKACKFYTLGIEVDSRHLPTAYNTTYFPKLGLCDVCELPLDNINSAVFICGHRYHLICYSGRCIYCENFYKKGIVENVNSFLKRIEKGADRLIEEDLDNNNNENDIVEDEDSEEVENEQNDVSTLLITAINNIEYW</sequence>
<dbReference type="AlphaFoldDB" id="A0A397IIT7"/>
<evidence type="ECO:0000256" key="1">
    <source>
        <dbReference type="SAM" id="MobiDB-lite"/>
    </source>
</evidence>
<comment type="caution">
    <text evidence="2">The sequence shown here is derived from an EMBL/GenBank/DDBJ whole genome shotgun (WGS) entry which is preliminary data.</text>
</comment>
<name>A0A397IIT7_9GLOM</name>